<evidence type="ECO:0000256" key="3">
    <source>
        <dbReference type="ARBA" id="ARBA00023110"/>
    </source>
</evidence>
<evidence type="ECO:0000256" key="2">
    <source>
        <dbReference type="ARBA" id="ARBA00006577"/>
    </source>
</evidence>
<organism evidence="9 10">
    <name type="scientific">Mucilaginibacter aquatilis</name>
    <dbReference type="NCBI Taxonomy" id="1517760"/>
    <lineage>
        <taxon>Bacteria</taxon>
        <taxon>Pseudomonadati</taxon>
        <taxon>Bacteroidota</taxon>
        <taxon>Sphingobacteriia</taxon>
        <taxon>Sphingobacteriales</taxon>
        <taxon>Sphingobacteriaceae</taxon>
        <taxon>Mucilaginibacter</taxon>
    </lineage>
</organism>
<comment type="caution">
    <text evidence="9">The sequence shown here is derived from an EMBL/GenBank/DDBJ whole genome shotgun (WGS) entry which is preliminary data.</text>
</comment>
<dbReference type="SUPFAM" id="SSF54534">
    <property type="entry name" value="FKBP-like"/>
    <property type="match status" value="1"/>
</dbReference>
<dbReference type="EC" id="5.2.1.8" evidence="6"/>
<dbReference type="InterPro" id="IPR001179">
    <property type="entry name" value="PPIase_FKBP_dom"/>
</dbReference>
<dbReference type="Gene3D" id="3.10.50.40">
    <property type="match status" value="1"/>
</dbReference>
<accession>A0A6I4I6L1</accession>
<dbReference type="Pfam" id="PF00254">
    <property type="entry name" value="FKBP_C"/>
    <property type="match status" value="1"/>
</dbReference>
<dbReference type="PANTHER" id="PTHR43811">
    <property type="entry name" value="FKBP-TYPE PEPTIDYL-PROLYL CIS-TRANS ISOMERASE FKPA"/>
    <property type="match status" value="1"/>
</dbReference>
<evidence type="ECO:0000256" key="1">
    <source>
        <dbReference type="ARBA" id="ARBA00000971"/>
    </source>
</evidence>
<evidence type="ECO:0000256" key="5">
    <source>
        <dbReference type="PROSITE-ProRule" id="PRU00277"/>
    </source>
</evidence>
<gene>
    <name evidence="9" type="ORF">GO816_06880</name>
</gene>
<proteinExistence type="inferred from homology"/>
<dbReference type="EMBL" id="WQLA01000002">
    <property type="protein sequence ID" value="MVN90845.1"/>
    <property type="molecule type" value="Genomic_DNA"/>
</dbReference>
<keyword evidence="10" id="KW-1185">Reference proteome</keyword>
<dbReference type="InterPro" id="IPR046357">
    <property type="entry name" value="PPIase_dom_sf"/>
</dbReference>
<dbReference type="GO" id="GO:0003755">
    <property type="term" value="F:peptidyl-prolyl cis-trans isomerase activity"/>
    <property type="evidence" value="ECO:0007669"/>
    <property type="project" value="UniProtKB-UniRule"/>
</dbReference>
<feature type="region of interest" description="Disordered" evidence="7">
    <location>
        <begin position="229"/>
        <end position="250"/>
    </location>
</feature>
<dbReference type="AlphaFoldDB" id="A0A6I4I6L1"/>
<feature type="domain" description="PPIase FKBP-type" evidence="8">
    <location>
        <begin position="114"/>
        <end position="215"/>
    </location>
</feature>
<evidence type="ECO:0000313" key="10">
    <source>
        <dbReference type="Proteomes" id="UP000434850"/>
    </source>
</evidence>
<evidence type="ECO:0000256" key="7">
    <source>
        <dbReference type="SAM" id="MobiDB-lite"/>
    </source>
</evidence>
<protein>
    <recommendedName>
        <fullName evidence="6">Peptidyl-prolyl cis-trans isomerase</fullName>
        <ecNumber evidence="6">5.2.1.8</ecNumber>
    </recommendedName>
</protein>
<name>A0A6I4I6L1_9SPHI</name>
<reference evidence="9 10" key="1">
    <citation type="submission" date="2019-12" db="EMBL/GenBank/DDBJ databases">
        <title>Mucilaginibacter sp. HME9299 genome sequencing and assembly.</title>
        <authorList>
            <person name="Kang H."/>
            <person name="Kim H."/>
            <person name="Joh K."/>
        </authorList>
    </citation>
    <scope>NUCLEOTIDE SEQUENCE [LARGE SCALE GENOMIC DNA]</scope>
    <source>
        <strain evidence="9 10">HME9299</strain>
    </source>
</reference>
<dbReference type="Proteomes" id="UP000434850">
    <property type="component" value="Unassembled WGS sequence"/>
</dbReference>
<evidence type="ECO:0000256" key="4">
    <source>
        <dbReference type="ARBA" id="ARBA00023235"/>
    </source>
</evidence>
<sequence>MLSVNDSARVRIPTDSIFAGREDGRPPFLPKGSYLNFTIKVEKTQSLDEAMAERNAAMEKEKTERAAMAEKLRGEEKATLARYIADNQLTPQTTTSGLKYIITTPSAGRKPVNGDTLLVNYAGRTMDGKLFDSSIEEVAKAGGLQQPGRNYEPIKVVVGDGQVIRGWDEGLLLVNEGAKAKFIIPSALAYGERGAGADIKPYSPLVFDVEVVKVIPGVRKKAVAKTGVKRAPAKKATGKRAATKRKVTKK</sequence>
<evidence type="ECO:0000259" key="8">
    <source>
        <dbReference type="PROSITE" id="PS50059"/>
    </source>
</evidence>
<dbReference type="PANTHER" id="PTHR43811:SF19">
    <property type="entry name" value="39 KDA FK506-BINDING NUCLEAR PROTEIN"/>
    <property type="match status" value="1"/>
</dbReference>
<evidence type="ECO:0000313" key="9">
    <source>
        <dbReference type="EMBL" id="MVN90845.1"/>
    </source>
</evidence>
<comment type="similarity">
    <text evidence="2 6">Belongs to the FKBP-type PPIase family.</text>
</comment>
<keyword evidence="4 5" id="KW-0413">Isomerase</keyword>
<comment type="catalytic activity">
    <reaction evidence="1 5 6">
        <text>[protein]-peptidylproline (omega=180) = [protein]-peptidylproline (omega=0)</text>
        <dbReference type="Rhea" id="RHEA:16237"/>
        <dbReference type="Rhea" id="RHEA-COMP:10747"/>
        <dbReference type="Rhea" id="RHEA-COMP:10748"/>
        <dbReference type="ChEBI" id="CHEBI:83833"/>
        <dbReference type="ChEBI" id="CHEBI:83834"/>
        <dbReference type="EC" id="5.2.1.8"/>
    </reaction>
</comment>
<keyword evidence="3 5" id="KW-0697">Rotamase</keyword>
<dbReference type="PROSITE" id="PS50059">
    <property type="entry name" value="FKBP_PPIASE"/>
    <property type="match status" value="1"/>
</dbReference>
<evidence type="ECO:0000256" key="6">
    <source>
        <dbReference type="RuleBase" id="RU003915"/>
    </source>
</evidence>